<evidence type="ECO:0000313" key="2">
    <source>
        <dbReference type="Proteomes" id="UP000005709"/>
    </source>
</evidence>
<organism evidence="1 2">
    <name type="scientific">Campylobacter gracilis RM3268</name>
    <dbReference type="NCBI Taxonomy" id="553220"/>
    <lineage>
        <taxon>Bacteria</taxon>
        <taxon>Pseudomonadati</taxon>
        <taxon>Campylobacterota</taxon>
        <taxon>Epsilonproteobacteria</taxon>
        <taxon>Campylobacterales</taxon>
        <taxon>Campylobacteraceae</taxon>
        <taxon>Campylobacter</taxon>
    </lineage>
</organism>
<gene>
    <name evidence="1" type="ORF">CAMGR0001_2213</name>
</gene>
<accession>C8PH25</accession>
<sequence length="45" mass="4981">MSLRHLQNFKTARNLLLQTTIAPRAYLFIYAGSGAFGGLNTRPLS</sequence>
<dbReference type="AlphaFoldDB" id="C8PH25"/>
<keyword evidence="2" id="KW-1185">Reference proteome</keyword>
<dbReference type="EMBL" id="ACYG01000022">
    <property type="protein sequence ID" value="EEV17846.1"/>
    <property type="molecule type" value="Genomic_DNA"/>
</dbReference>
<dbReference type="Proteomes" id="UP000005709">
    <property type="component" value="Unassembled WGS sequence"/>
</dbReference>
<evidence type="ECO:0000313" key="1">
    <source>
        <dbReference type="EMBL" id="EEV17846.1"/>
    </source>
</evidence>
<protein>
    <submittedName>
        <fullName evidence="1">Uncharacterized protein</fullName>
    </submittedName>
</protein>
<comment type="caution">
    <text evidence="1">The sequence shown here is derived from an EMBL/GenBank/DDBJ whole genome shotgun (WGS) entry which is preliminary data.</text>
</comment>
<reference evidence="1 2" key="1">
    <citation type="submission" date="2009-07" db="EMBL/GenBank/DDBJ databases">
        <authorList>
            <person name="Madupu R."/>
            <person name="Sebastian Y."/>
            <person name="Durkin A.S."/>
            <person name="Torralba M."/>
            <person name="Methe B."/>
            <person name="Sutton G.G."/>
            <person name="Strausberg R.L."/>
            <person name="Nelson K.E."/>
        </authorList>
    </citation>
    <scope>NUCLEOTIDE SEQUENCE [LARGE SCALE GENOMIC DNA]</scope>
    <source>
        <strain evidence="1 2">RM3268</strain>
    </source>
</reference>
<name>C8PH25_9BACT</name>
<proteinExistence type="predicted"/>